<evidence type="ECO:0000256" key="6">
    <source>
        <dbReference type="ARBA" id="ARBA00022777"/>
    </source>
</evidence>
<dbReference type="SMART" id="SM00304">
    <property type="entry name" value="HAMP"/>
    <property type="match status" value="1"/>
</dbReference>
<comment type="catalytic activity">
    <reaction evidence="1">
        <text>ATP + protein L-histidine = ADP + protein N-phospho-L-histidine.</text>
        <dbReference type="EC" id="2.7.13.3"/>
    </reaction>
</comment>
<feature type="transmembrane region" description="Helical" evidence="8">
    <location>
        <begin position="12"/>
        <end position="32"/>
    </location>
</feature>
<keyword evidence="8" id="KW-1133">Transmembrane helix</keyword>
<gene>
    <name evidence="11" type="ORF">FYJ37_15970</name>
</gene>
<dbReference type="Gene3D" id="6.10.340.10">
    <property type="match status" value="1"/>
</dbReference>
<dbReference type="PROSITE" id="PS50109">
    <property type="entry name" value="HIS_KIN"/>
    <property type="match status" value="1"/>
</dbReference>
<dbReference type="InterPro" id="IPR003594">
    <property type="entry name" value="HATPase_dom"/>
</dbReference>
<evidence type="ECO:0000256" key="1">
    <source>
        <dbReference type="ARBA" id="ARBA00000085"/>
    </source>
</evidence>
<dbReference type="Gene3D" id="3.30.565.10">
    <property type="entry name" value="Histidine kinase-like ATPase, C-terminal domain"/>
    <property type="match status" value="1"/>
</dbReference>
<evidence type="ECO:0000313" key="11">
    <source>
        <dbReference type="EMBL" id="MSS41785.1"/>
    </source>
</evidence>
<comment type="subcellular location">
    <subcellularLocation>
        <location evidence="2">Membrane</location>
    </subcellularLocation>
</comment>
<comment type="caution">
    <text evidence="11">The sequence shown here is derived from an EMBL/GenBank/DDBJ whole genome shotgun (WGS) entry which is preliminary data.</text>
</comment>
<dbReference type="GO" id="GO:0000155">
    <property type="term" value="F:phosphorelay sensor kinase activity"/>
    <property type="evidence" value="ECO:0007669"/>
    <property type="project" value="InterPro"/>
</dbReference>
<proteinExistence type="predicted"/>
<dbReference type="InterPro" id="IPR010559">
    <property type="entry name" value="Sig_transdc_His_kin_internal"/>
</dbReference>
<feature type="transmembrane region" description="Helical" evidence="8">
    <location>
        <begin position="271"/>
        <end position="292"/>
    </location>
</feature>
<dbReference type="RefSeq" id="WP_004607835.1">
    <property type="nucleotide sequence ID" value="NZ_AP024846.1"/>
</dbReference>
<protein>
    <recommendedName>
        <fullName evidence="3">histidine kinase</fullName>
        <ecNumber evidence="3">2.7.13.3</ecNumber>
    </recommendedName>
</protein>
<dbReference type="SMART" id="SM00387">
    <property type="entry name" value="HATPase_c"/>
    <property type="match status" value="1"/>
</dbReference>
<feature type="domain" description="Histidine kinase" evidence="9">
    <location>
        <begin position="458"/>
        <end position="565"/>
    </location>
</feature>
<evidence type="ECO:0000259" key="10">
    <source>
        <dbReference type="PROSITE" id="PS50885"/>
    </source>
</evidence>
<dbReference type="EMBL" id="VUMB01000051">
    <property type="protein sequence ID" value="MSS41785.1"/>
    <property type="molecule type" value="Genomic_DNA"/>
</dbReference>
<evidence type="ECO:0000256" key="8">
    <source>
        <dbReference type="SAM" id="Phobius"/>
    </source>
</evidence>
<reference evidence="11 12" key="1">
    <citation type="submission" date="2019-08" db="EMBL/GenBank/DDBJ databases">
        <title>In-depth cultivation of the pig gut microbiome towards novel bacterial diversity and tailored functional studies.</title>
        <authorList>
            <person name="Wylensek D."/>
            <person name="Hitch T.C.A."/>
            <person name="Clavel T."/>
        </authorList>
    </citation>
    <scope>NUCLEOTIDE SEQUENCE [LARGE SCALE GENOMIC DNA]</scope>
    <source>
        <strain evidence="11 12">BL-389-WT-3D</strain>
    </source>
</reference>
<dbReference type="EC" id="2.7.13.3" evidence="3"/>
<organism evidence="11 12">
    <name type="scientific">Clostridium scindens (strain JCM 10418 / VPI 12708)</name>
    <dbReference type="NCBI Taxonomy" id="29347"/>
    <lineage>
        <taxon>Bacteria</taxon>
        <taxon>Bacillati</taxon>
        <taxon>Bacillota</taxon>
        <taxon>Clostridia</taxon>
        <taxon>Lachnospirales</taxon>
        <taxon>Lachnospiraceae</taxon>
    </lineage>
</organism>
<keyword evidence="8" id="KW-0472">Membrane</keyword>
<evidence type="ECO:0000313" key="12">
    <source>
        <dbReference type="Proteomes" id="UP000462363"/>
    </source>
</evidence>
<dbReference type="Pfam" id="PF02518">
    <property type="entry name" value="HATPase_c"/>
    <property type="match status" value="1"/>
</dbReference>
<keyword evidence="4" id="KW-0597">Phosphoprotein</keyword>
<dbReference type="PROSITE" id="PS50885">
    <property type="entry name" value="HAMP"/>
    <property type="match status" value="1"/>
</dbReference>
<evidence type="ECO:0000256" key="3">
    <source>
        <dbReference type="ARBA" id="ARBA00012438"/>
    </source>
</evidence>
<dbReference type="PANTHER" id="PTHR34220">
    <property type="entry name" value="SENSOR HISTIDINE KINASE YPDA"/>
    <property type="match status" value="1"/>
</dbReference>
<dbReference type="GeneID" id="62695683"/>
<dbReference type="InterPro" id="IPR005467">
    <property type="entry name" value="His_kinase_dom"/>
</dbReference>
<dbReference type="Pfam" id="PF06580">
    <property type="entry name" value="His_kinase"/>
    <property type="match status" value="1"/>
</dbReference>
<evidence type="ECO:0000256" key="2">
    <source>
        <dbReference type="ARBA" id="ARBA00004370"/>
    </source>
</evidence>
<dbReference type="CDD" id="cd06225">
    <property type="entry name" value="HAMP"/>
    <property type="match status" value="1"/>
</dbReference>
<keyword evidence="6 11" id="KW-0418">Kinase</keyword>
<feature type="domain" description="HAMP" evidence="10">
    <location>
        <begin position="294"/>
        <end position="348"/>
    </location>
</feature>
<dbReference type="InterPro" id="IPR036890">
    <property type="entry name" value="HATPase_C_sf"/>
</dbReference>
<dbReference type="SUPFAM" id="SSF55874">
    <property type="entry name" value="ATPase domain of HSP90 chaperone/DNA topoisomerase II/histidine kinase"/>
    <property type="match status" value="1"/>
</dbReference>
<evidence type="ECO:0000256" key="5">
    <source>
        <dbReference type="ARBA" id="ARBA00022679"/>
    </source>
</evidence>
<keyword evidence="5" id="KW-0808">Transferase</keyword>
<evidence type="ECO:0000256" key="4">
    <source>
        <dbReference type="ARBA" id="ARBA00022553"/>
    </source>
</evidence>
<dbReference type="InterPro" id="IPR050640">
    <property type="entry name" value="Bact_2-comp_sensor_kinase"/>
</dbReference>
<name>A0A844FD35_CLOSV</name>
<evidence type="ECO:0000259" key="9">
    <source>
        <dbReference type="PROSITE" id="PS50109"/>
    </source>
</evidence>
<dbReference type="AlphaFoldDB" id="A0A844FD35"/>
<accession>A0A844FD35</accession>
<keyword evidence="8" id="KW-0812">Transmembrane</keyword>
<keyword evidence="7" id="KW-0902">Two-component regulatory system</keyword>
<sequence>MRREMTLRRRLLPIFILATGIPIVLFALISQYRLRSSLNENIQMQIDNNLNRADQSLDMILDKYDTLLYDLCTDDEIIGIVEDINQKKDTLEVNSSRIRHELSHICNRNDGIEGITIITEENQVIFYDRLSASSVSSSWADKIRAPEVVKGALYRGVGQPIESGNDKVYMFQIIREFVDYRDIHKSIGTVILSINTDVLEPVLDAGQNADIYLLQKGKIIAAYEEDKCGKKLDAAKDEEFRYTRKMNEMSGFTICNAQSLRLYHQTLKEQILFWIFIAVGAILLLMALTYSLTRPYLKEIDQIADAMSQAEQGNFQARVPVTENMTVEVRKISSGFNEMVGHIDSLINQVKEAVVEQKNAELSALEAQIDPHFLYNTLDTINWKAIELGEFEISEMLGALADILRYTVKNAGAETSIEQELHWLAMYILLQKAKLGRELQVEVKVPEELYGYRIHKLLLQPFVENAIRHGLKQKEGELKLGITMRSAGGQMHIIVKDNGRGIPEDVLQRLNDSENEADEKDSGEHMGIVNVRKRLNLYYGDQADLYFESALGKYTKVHLFIPVVSPHRQADEEGRKEEGQ</sequence>
<dbReference type="InterPro" id="IPR003660">
    <property type="entry name" value="HAMP_dom"/>
</dbReference>
<dbReference type="PANTHER" id="PTHR34220:SF7">
    <property type="entry name" value="SENSOR HISTIDINE KINASE YPDA"/>
    <property type="match status" value="1"/>
</dbReference>
<evidence type="ECO:0000256" key="7">
    <source>
        <dbReference type="ARBA" id="ARBA00023012"/>
    </source>
</evidence>
<dbReference type="Proteomes" id="UP000462363">
    <property type="component" value="Unassembled WGS sequence"/>
</dbReference>
<dbReference type="GO" id="GO:0016020">
    <property type="term" value="C:membrane"/>
    <property type="evidence" value="ECO:0007669"/>
    <property type="project" value="UniProtKB-SubCell"/>
</dbReference>